<evidence type="ECO:0000313" key="16">
    <source>
        <dbReference type="EMBL" id="QQO10888.1"/>
    </source>
</evidence>
<accession>A0A7T7XR61</accession>
<feature type="binding site" evidence="13">
    <location>
        <position position="265"/>
    </location>
    <ligand>
        <name>pyridoxal 5'-phosphate</name>
        <dbReference type="ChEBI" id="CHEBI:597326"/>
    </ligand>
</feature>
<keyword evidence="9" id="KW-0198">Cysteine biosynthesis</keyword>
<dbReference type="InterPro" id="IPR036052">
    <property type="entry name" value="TrpB-like_PALP_sf"/>
</dbReference>
<keyword evidence="8 13" id="KW-0663">Pyridoxal phosphate</keyword>
<evidence type="ECO:0000256" key="1">
    <source>
        <dbReference type="ARBA" id="ARBA00001933"/>
    </source>
</evidence>
<dbReference type="RefSeq" id="WP_215628193.1">
    <property type="nucleotide sequence ID" value="NZ_CP067089.2"/>
</dbReference>
<proteinExistence type="inferred from homology"/>
<evidence type="ECO:0000256" key="11">
    <source>
        <dbReference type="ARBA" id="ARBA00033075"/>
    </source>
</evidence>
<organism evidence="16 17">
    <name type="scientific">Breznakiella homolactica</name>
    <dbReference type="NCBI Taxonomy" id="2798577"/>
    <lineage>
        <taxon>Bacteria</taxon>
        <taxon>Pseudomonadati</taxon>
        <taxon>Spirochaetota</taxon>
        <taxon>Spirochaetia</taxon>
        <taxon>Spirochaetales</taxon>
        <taxon>Breznakiellaceae</taxon>
        <taxon>Breznakiella</taxon>
    </lineage>
</organism>
<dbReference type="InterPro" id="IPR005859">
    <property type="entry name" value="CysK"/>
</dbReference>
<evidence type="ECO:0000256" key="6">
    <source>
        <dbReference type="ARBA" id="ARBA00022605"/>
    </source>
</evidence>
<evidence type="ECO:0000256" key="12">
    <source>
        <dbReference type="ARBA" id="ARBA00047931"/>
    </source>
</evidence>
<comment type="cofactor">
    <cofactor evidence="1 13">
        <name>pyridoxal 5'-phosphate</name>
        <dbReference type="ChEBI" id="CHEBI:597326"/>
    </cofactor>
</comment>
<gene>
    <name evidence="16" type="primary">cysK</name>
    <name evidence="16" type="ORF">JFL75_08215</name>
</gene>
<name>A0A7T7XR61_9SPIR</name>
<evidence type="ECO:0000256" key="3">
    <source>
        <dbReference type="ARBA" id="ARBA00007103"/>
    </source>
</evidence>
<dbReference type="FunFam" id="3.40.50.1100:FF:000002">
    <property type="entry name" value="Cysteine synthase"/>
    <property type="match status" value="1"/>
</dbReference>
<evidence type="ECO:0000256" key="2">
    <source>
        <dbReference type="ARBA" id="ARBA00004962"/>
    </source>
</evidence>
<dbReference type="Pfam" id="PF00291">
    <property type="entry name" value="PALP"/>
    <property type="match status" value="1"/>
</dbReference>
<dbReference type="CDD" id="cd01561">
    <property type="entry name" value="CBS_like"/>
    <property type="match status" value="1"/>
</dbReference>
<protein>
    <recommendedName>
        <fullName evidence="5">Cysteine synthase</fullName>
        <ecNumber evidence="4">2.5.1.47</ecNumber>
    </recommendedName>
    <alternativeName>
        <fullName evidence="10">O-acetylserine (thiol)-lyase</fullName>
    </alternativeName>
    <alternativeName>
        <fullName evidence="11">O-acetylserine sulfhydrylase</fullName>
    </alternativeName>
</protein>
<comment type="similarity">
    <text evidence="3">Belongs to the cysteine synthase/cystathionine beta-synthase family.</text>
</comment>
<evidence type="ECO:0000256" key="10">
    <source>
        <dbReference type="ARBA" id="ARBA00030296"/>
    </source>
</evidence>
<dbReference type="Proteomes" id="UP000595917">
    <property type="component" value="Chromosome"/>
</dbReference>
<comment type="catalytic activity">
    <reaction evidence="12">
        <text>O-acetyl-L-serine + hydrogen sulfide = L-cysteine + acetate</text>
        <dbReference type="Rhea" id="RHEA:14829"/>
        <dbReference type="ChEBI" id="CHEBI:29919"/>
        <dbReference type="ChEBI" id="CHEBI:30089"/>
        <dbReference type="ChEBI" id="CHEBI:35235"/>
        <dbReference type="ChEBI" id="CHEBI:58340"/>
        <dbReference type="EC" id="2.5.1.47"/>
    </reaction>
</comment>
<reference evidence="16" key="1">
    <citation type="submission" date="2021-01" db="EMBL/GenBank/DDBJ databases">
        <title>Description of Breznakiella homolactica.</title>
        <authorList>
            <person name="Song Y."/>
            <person name="Brune A."/>
        </authorList>
    </citation>
    <scope>NUCLEOTIDE SEQUENCE</scope>
    <source>
        <strain evidence="16">RmG30</strain>
    </source>
</reference>
<dbReference type="EC" id="2.5.1.47" evidence="4"/>
<keyword evidence="6" id="KW-0028">Amino-acid biosynthesis</keyword>
<feature type="binding site" evidence="13">
    <location>
        <position position="73"/>
    </location>
    <ligand>
        <name>pyridoxal 5'-phosphate</name>
        <dbReference type="ChEBI" id="CHEBI:597326"/>
    </ligand>
</feature>
<dbReference type="PANTHER" id="PTHR10314">
    <property type="entry name" value="CYSTATHIONINE BETA-SYNTHASE"/>
    <property type="match status" value="1"/>
</dbReference>
<evidence type="ECO:0000256" key="14">
    <source>
        <dbReference type="PIRSR" id="PIRSR605856-51"/>
    </source>
</evidence>
<dbReference type="NCBIfam" id="TIGR01136">
    <property type="entry name" value="cysKM"/>
    <property type="match status" value="1"/>
</dbReference>
<dbReference type="KEGG" id="bhc:JFL75_08215"/>
<dbReference type="EMBL" id="CP067089">
    <property type="protein sequence ID" value="QQO10888.1"/>
    <property type="molecule type" value="Genomic_DNA"/>
</dbReference>
<dbReference type="Gene3D" id="3.40.50.1100">
    <property type="match status" value="2"/>
</dbReference>
<dbReference type="NCBIfam" id="TIGR01139">
    <property type="entry name" value="cysK"/>
    <property type="match status" value="1"/>
</dbReference>
<dbReference type="GO" id="GO:0005737">
    <property type="term" value="C:cytoplasm"/>
    <property type="evidence" value="ECO:0007669"/>
    <property type="project" value="UniProtKB-ARBA"/>
</dbReference>
<evidence type="ECO:0000313" key="17">
    <source>
        <dbReference type="Proteomes" id="UP000595917"/>
    </source>
</evidence>
<comment type="pathway">
    <text evidence="2">Amino-acid biosynthesis; L-cysteine biosynthesis; L-cysteine from L-serine: step 2/2.</text>
</comment>
<evidence type="ECO:0000256" key="9">
    <source>
        <dbReference type="ARBA" id="ARBA00023192"/>
    </source>
</evidence>
<dbReference type="FunFam" id="3.40.50.1100:FF:000067">
    <property type="entry name" value="Cysteine synthase"/>
    <property type="match status" value="1"/>
</dbReference>
<keyword evidence="7 16" id="KW-0808">Transferase</keyword>
<dbReference type="InterPro" id="IPR050214">
    <property type="entry name" value="Cys_Synth/Cystath_Beta-Synth"/>
</dbReference>
<dbReference type="GO" id="GO:0006535">
    <property type="term" value="P:cysteine biosynthetic process from serine"/>
    <property type="evidence" value="ECO:0007669"/>
    <property type="project" value="InterPro"/>
</dbReference>
<feature type="modified residue" description="N6-(pyridoxal phosphate)lysine" evidence="14">
    <location>
        <position position="43"/>
    </location>
</feature>
<evidence type="ECO:0000256" key="7">
    <source>
        <dbReference type="ARBA" id="ARBA00022679"/>
    </source>
</evidence>
<evidence type="ECO:0000256" key="13">
    <source>
        <dbReference type="PIRSR" id="PIRSR605856-50"/>
    </source>
</evidence>
<dbReference type="InterPro" id="IPR001926">
    <property type="entry name" value="TrpB-like_PALP"/>
</dbReference>
<feature type="domain" description="Tryptophan synthase beta chain-like PALP" evidence="15">
    <location>
        <begin position="8"/>
        <end position="293"/>
    </location>
</feature>
<evidence type="ECO:0000259" key="15">
    <source>
        <dbReference type="Pfam" id="PF00291"/>
    </source>
</evidence>
<evidence type="ECO:0000256" key="5">
    <source>
        <dbReference type="ARBA" id="ARBA00019371"/>
    </source>
</evidence>
<evidence type="ECO:0000256" key="8">
    <source>
        <dbReference type="ARBA" id="ARBA00022898"/>
    </source>
</evidence>
<dbReference type="SUPFAM" id="SSF53686">
    <property type="entry name" value="Tryptophan synthase beta subunit-like PLP-dependent enzymes"/>
    <property type="match status" value="1"/>
</dbReference>
<evidence type="ECO:0000256" key="4">
    <source>
        <dbReference type="ARBA" id="ARBA00012681"/>
    </source>
</evidence>
<keyword evidence="17" id="KW-1185">Reference proteome</keyword>
<dbReference type="AlphaFoldDB" id="A0A7T7XR61"/>
<sequence length="308" mass="32703">MKIAKKPSDLIGNTPLVYADTLNQGPGRVAVKLEYKNPLSSVKDRAALFMVNAAEEQGLLKPGGTIIEPTSGNTGIGLALIAANRGYKLVLTMPETMSMERRKLLEALGAELILTPGDKGMTGAIEKAEEYRKNHPGAYMPMQFSNPANPMAHEKTTGPEIWRDTDGKIDIFVAAVGTGGTVTGVGRFLKAQNPNVRIVAVEPAESPVLSGGKAGPNKIQGIGAGFVPDNFDRSVIDEIVTVTWEEAGECARGMARKEGIFAGISSGANMKAALDLASKPENKDKLIVTIACDTGERYLSTWLYSGQA</sequence>
<dbReference type="InterPro" id="IPR005856">
    <property type="entry name" value="Cys_synth"/>
</dbReference>
<dbReference type="GO" id="GO:0004124">
    <property type="term" value="F:cysteine synthase activity"/>
    <property type="evidence" value="ECO:0007669"/>
    <property type="project" value="UniProtKB-EC"/>
</dbReference>
<feature type="binding site" evidence="13">
    <location>
        <begin position="177"/>
        <end position="181"/>
    </location>
    <ligand>
        <name>pyridoxal 5'-phosphate</name>
        <dbReference type="ChEBI" id="CHEBI:597326"/>
    </ligand>
</feature>